<protein>
    <submittedName>
        <fullName evidence="3">Vesicle transport through interaction with t-SNAREs homolog 1A isoform X1</fullName>
    </submittedName>
</protein>
<name>A0A2U4BR34_TURTR</name>
<dbReference type="CTD" id="143187"/>
<evidence type="ECO:0000313" key="2">
    <source>
        <dbReference type="Proteomes" id="UP000245320"/>
    </source>
</evidence>
<evidence type="ECO:0000256" key="1">
    <source>
        <dbReference type="SAM" id="MobiDB-lite"/>
    </source>
</evidence>
<dbReference type="Proteomes" id="UP000245320">
    <property type="component" value="Chromosome 16"/>
</dbReference>
<sequence>MQNGKIHPRNCTHRNRLGPARVQMKSDGTVDRELGAWSLRSRGLASHHLPVPWVWFSAAPSSVPWNPSTIWPSPSPPSLSHRCPPAPSLGTGMARSGDRMHTPQCLGWGMVAATPSLCWQHQGAFMGCSAGTSLWSPRSRYPVYPVHSEVAHLLTVGAGGLWKEMPGSTSCPRPGAQRVRPATGEKGNLTFRLQGNAGPELPGRAQAHEGLHSPRRIPIGPLPAWGNPLLLLPTFPSLACLFWPV</sequence>
<keyword evidence="2" id="KW-1185">Reference proteome</keyword>
<dbReference type="InParanoid" id="A0A2U4BR34"/>
<accession>A0A2U4BR34</accession>
<feature type="region of interest" description="Disordered" evidence="1">
    <location>
        <begin position="1"/>
        <end position="20"/>
    </location>
</feature>
<feature type="compositionally biased region" description="Basic residues" evidence="1">
    <location>
        <begin position="1"/>
        <end position="16"/>
    </location>
</feature>
<evidence type="ECO:0000313" key="3">
    <source>
        <dbReference type="RefSeq" id="XP_019795564.1"/>
    </source>
</evidence>
<reference evidence="3" key="1">
    <citation type="submission" date="2025-08" db="UniProtKB">
        <authorList>
            <consortium name="RefSeq"/>
        </authorList>
    </citation>
    <scope>IDENTIFICATION</scope>
    <source>
        <tissue evidence="3">Spleen</tissue>
    </source>
</reference>
<gene>
    <name evidence="3" type="primary">VTI1A</name>
</gene>
<proteinExistence type="predicted"/>
<organism evidence="2 3">
    <name type="scientific">Tursiops truncatus</name>
    <name type="common">Atlantic bottle-nosed dolphin</name>
    <name type="synonym">Delphinus truncatus</name>
    <dbReference type="NCBI Taxonomy" id="9739"/>
    <lineage>
        <taxon>Eukaryota</taxon>
        <taxon>Metazoa</taxon>
        <taxon>Chordata</taxon>
        <taxon>Craniata</taxon>
        <taxon>Vertebrata</taxon>
        <taxon>Euteleostomi</taxon>
        <taxon>Mammalia</taxon>
        <taxon>Eutheria</taxon>
        <taxon>Laurasiatheria</taxon>
        <taxon>Artiodactyla</taxon>
        <taxon>Whippomorpha</taxon>
        <taxon>Cetacea</taxon>
        <taxon>Odontoceti</taxon>
        <taxon>Delphinidae</taxon>
        <taxon>Tursiops</taxon>
    </lineage>
</organism>
<dbReference type="AlphaFoldDB" id="A0A2U4BR34"/>
<dbReference type="RefSeq" id="XP_019795564.1">
    <property type="nucleotide sequence ID" value="XM_019940005.2"/>
</dbReference>